<comment type="pathway">
    <text evidence="1">Cell wall biogenesis; cell wall polysaccharide biosynthesis.</text>
</comment>
<dbReference type="Proteomes" id="UP000198282">
    <property type="component" value="Unassembled WGS sequence"/>
</dbReference>
<sequence length="361" mass="40370">MTEPATARPEGVAVIVPNYNKKKTLRACLEAVYAQTYPLAEVIVVDDRSTDGSLEIAREFPCTIIEPPRNQGPSAARNLGVDSSSAPLLFFVDSDTALAPDAVQNAVQAYRDTPDCGMVQGIYDKEPLFDDGPVERYRVFSEHFDRQRAVSTFLSNSLIPRTVFREAGGLDERLRDGEDFEFGNRVPSKYRLVVTATVVTKADDVDRFWECMWERFVRASTLPVIMLRARQLQDDDTIGFRLDMIGPAPRTRRLPPRISSVSAALSLFTLPFVFFVPWLLLVLAVLLAVFVTVNRDFLRYSYRYKGAGFALLMAWMQFCYHTAFFLGAGAGLPRLVYELLRRQGHPAKTGLTPVSPAGAPE</sequence>
<evidence type="ECO:0000313" key="7">
    <source>
        <dbReference type="EMBL" id="SNS87094.1"/>
    </source>
</evidence>
<feature type="transmembrane region" description="Helical" evidence="5">
    <location>
        <begin position="261"/>
        <end position="289"/>
    </location>
</feature>
<keyword evidence="5" id="KW-0812">Transmembrane</keyword>
<keyword evidence="5" id="KW-1133">Transmembrane helix</keyword>
<protein>
    <submittedName>
        <fullName evidence="7">Glycosyltransferase, GT2 family</fullName>
    </submittedName>
</protein>
<organism evidence="7 8">
    <name type="scientific">Streptosporangium subroseum</name>
    <dbReference type="NCBI Taxonomy" id="106412"/>
    <lineage>
        <taxon>Bacteria</taxon>
        <taxon>Bacillati</taxon>
        <taxon>Actinomycetota</taxon>
        <taxon>Actinomycetes</taxon>
        <taxon>Streptosporangiales</taxon>
        <taxon>Streptosporangiaceae</taxon>
        <taxon>Streptosporangium</taxon>
    </lineage>
</organism>
<comment type="similarity">
    <text evidence="2">Belongs to the glycosyltransferase 2 family.</text>
</comment>
<dbReference type="InterPro" id="IPR029044">
    <property type="entry name" value="Nucleotide-diphossugar_trans"/>
</dbReference>
<dbReference type="RefSeq" id="WP_089208766.1">
    <property type="nucleotide sequence ID" value="NZ_FZOD01000018.1"/>
</dbReference>
<keyword evidence="5" id="KW-0472">Membrane</keyword>
<dbReference type="SUPFAM" id="SSF53448">
    <property type="entry name" value="Nucleotide-diphospho-sugar transferases"/>
    <property type="match status" value="1"/>
</dbReference>
<dbReference type="Pfam" id="PF00535">
    <property type="entry name" value="Glycos_transf_2"/>
    <property type="match status" value="1"/>
</dbReference>
<keyword evidence="8" id="KW-1185">Reference proteome</keyword>
<name>A0A239I424_9ACTN</name>
<evidence type="ECO:0000313" key="8">
    <source>
        <dbReference type="Proteomes" id="UP000198282"/>
    </source>
</evidence>
<evidence type="ECO:0000256" key="4">
    <source>
        <dbReference type="ARBA" id="ARBA00022679"/>
    </source>
</evidence>
<evidence type="ECO:0000256" key="5">
    <source>
        <dbReference type="SAM" id="Phobius"/>
    </source>
</evidence>
<keyword evidence="3" id="KW-0328">Glycosyltransferase</keyword>
<dbReference type="AlphaFoldDB" id="A0A239I424"/>
<dbReference type="CDD" id="cd00761">
    <property type="entry name" value="Glyco_tranf_GTA_type"/>
    <property type="match status" value="1"/>
</dbReference>
<feature type="domain" description="Glycosyltransferase 2-like" evidence="6">
    <location>
        <begin position="14"/>
        <end position="136"/>
    </location>
</feature>
<dbReference type="Gene3D" id="3.90.550.10">
    <property type="entry name" value="Spore Coat Polysaccharide Biosynthesis Protein SpsA, Chain A"/>
    <property type="match status" value="1"/>
</dbReference>
<accession>A0A239I424</accession>
<evidence type="ECO:0000256" key="1">
    <source>
        <dbReference type="ARBA" id="ARBA00004776"/>
    </source>
</evidence>
<dbReference type="EMBL" id="FZOD01000018">
    <property type="protein sequence ID" value="SNS87094.1"/>
    <property type="molecule type" value="Genomic_DNA"/>
</dbReference>
<evidence type="ECO:0000256" key="2">
    <source>
        <dbReference type="ARBA" id="ARBA00006739"/>
    </source>
</evidence>
<reference evidence="7 8" key="1">
    <citation type="submission" date="2017-06" db="EMBL/GenBank/DDBJ databases">
        <authorList>
            <person name="Kim H.J."/>
            <person name="Triplett B.A."/>
        </authorList>
    </citation>
    <scope>NUCLEOTIDE SEQUENCE [LARGE SCALE GENOMIC DNA]</scope>
    <source>
        <strain evidence="7 8">CGMCC 4.2132</strain>
    </source>
</reference>
<dbReference type="PANTHER" id="PTHR43179">
    <property type="entry name" value="RHAMNOSYLTRANSFERASE WBBL"/>
    <property type="match status" value="1"/>
</dbReference>
<proteinExistence type="inferred from homology"/>
<gene>
    <name evidence="7" type="ORF">SAMN05216276_101851</name>
</gene>
<dbReference type="PANTHER" id="PTHR43179:SF12">
    <property type="entry name" value="GALACTOFURANOSYLTRANSFERASE GLFT2"/>
    <property type="match status" value="1"/>
</dbReference>
<evidence type="ECO:0000256" key="3">
    <source>
        <dbReference type="ARBA" id="ARBA00022676"/>
    </source>
</evidence>
<dbReference type="OrthoDB" id="3655479at2"/>
<keyword evidence="4 7" id="KW-0808">Transferase</keyword>
<dbReference type="GO" id="GO:0016757">
    <property type="term" value="F:glycosyltransferase activity"/>
    <property type="evidence" value="ECO:0007669"/>
    <property type="project" value="UniProtKB-KW"/>
</dbReference>
<evidence type="ECO:0000259" key="6">
    <source>
        <dbReference type="Pfam" id="PF00535"/>
    </source>
</evidence>
<dbReference type="InterPro" id="IPR001173">
    <property type="entry name" value="Glyco_trans_2-like"/>
</dbReference>
<feature type="transmembrane region" description="Helical" evidence="5">
    <location>
        <begin position="309"/>
        <end position="332"/>
    </location>
</feature>